<evidence type="ECO:0000313" key="4">
    <source>
        <dbReference type="Proteomes" id="UP000077266"/>
    </source>
</evidence>
<protein>
    <submittedName>
        <fullName evidence="3">Uncharacterized protein</fullName>
    </submittedName>
</protein>
<organism evidence="3 4">
    <name type="scientific">Exidia glandulosa HHB12029</name>
    <dbReference type="NCBI Taxonomy" id="1314781"/>
    <lineage>
        <taxon>Eukaryota</taxon>
        <taxon>Fungi</taxon>
        <taxon>Dikarya</taxon>
        <taxon>Basidiomycota</taxon>
        <taxon>Agaricomycotina</taxon>
        <taxon>Agaricomycetes</taxon>
        <taxon>Auriculariales</taxon>
        <taxon>Exidiaceae</taxon>
        <taxon>Exidia</taxon>
    </lineage>
</organism>
<sequence>MLGNLARKLADLHDHIAEQDAKIEELTLSLDAALARCSALQARLNATFDALDVAQSTREVEERTTRTALELAARAEEERDDLRDAVGLLIAKVELEGDYRILCAPMLKLGEPVRPIHPRPHAKHFDNDADEGDHEQAQTFVPSLMTSLTLQLDAERRRRADLELHVTTLEAQLARRDAELEAHIHVVHIPARTPEDVKFGREKALDVLDRTLARNRALEAEVRNLDEVVKAARLQDPPTRVKTPPPRPSSSRQTLVAPVPPSPPKRPSTPLRPSLVNHFTSPGKRPRLTSPPPRTHSAPPVRPGLQFGRTLVFDAKAPLPFGAPLERHGDHEDDEDVAFGSLLRPASPPAGPLRRLDEHLDALHLQETELAAERERLARVVVAEPETGGPDDEARARFQRVSILEEECVRLRRRVRELELERRADDVDGGRGYSSPHEHEHEHDPNEPSASPHDQDLDPDRTIRALSHPPHSRPAQDRMAQLAADLSTAREEVESKERAMEELRMQIDALRRDMT</sequence>
<dbReference type="EMBL" id="KV426008">
    <property type="protein sequence ID" value="KZV92428.1"/>
    <property type="molecule type" value="Genomic_DNA"/>
</dbReference>
<feature type="region of interest" description="Disordered" evidence="2">
    <location>
        <begin position="231"/>
        <end position="305"/>
    </location>
</feature>
<dbReference type="OrthoDB" id="2800708at2759"/>
<keyword evidence="1" id="KW-0175">Coiled coil</keyword>
<feature type="coiled-coil region" evidence="1">
    <location>
        <begin position="16"/>
        <end position="92"/>
    </location>
</feature>
<name>A0A165HT63_EXIGL</name>
<dbReference type="STRING" id="1314781.A0A165HT63"/>
<feature type="region of interest" description="Disordered" evidence="2">
    <location>
        <begin position="426"/>
        <end position="499"/>
    </location>
</feature>
<reference evidence="3 4" key="1">
    <citation type="journal article" date="2016" name="Mol. Biol. Evol.">
        <title>Comparative Genomics of Early-Diverging Mushroom-Forming Fungi Provides Insights into the Origins of Lignocellulose Decay Capabilities.</title>
        <authorList>
            <person name="Nagy L.G."/>
            <person name="Riley R."/>
            <person name="Tritt A."/>
            <person name="Adam C."/>
            <person name="Daum C."/>
            <person name="Floudas D."/>
            <person name="Sun H."/>
            <person name="Yadav J.S."/>
            <person name="Pangilinan J."/>
            <person name="Larsson K.H."/>
            <person name="Matsuura K."/>
            <person name="Barry K."/>
            <person name="Labutti K."/>
            <person name="Kuo R."/>
            <person name="Ohm R.A."/>
            <person name="Bhattacharya S.S."/>
            <person name="Shirouzu T."/>
            <person name="Yoshinaga Y."/>
            <person name="Martin F.M."/>
            <person name="Grigoriev I.V."/>
            <person name="Hibbett D.S."/>
        </authorList>
    </citation>
    <scope>NUCLEOTIDE SEQUENCE [LARGE SCALE GENOMIC DNA]</scope>
    <source>
        <strain evidence="3 4">HHB12029</strain>
    </source>
</reference>
<proteinExistence type="predicted"/>
<feature type="compositionally biased region" description="Basic and acidic residues" evidence="2">
    <location>
        <begin position="488"/>
        <end position="499"/>
    </location>
</feature>
<evidence type="ECO:0000313" key="3">
    <source>
        <dbReference type="EMBL" id="KZV92428.1"/>
    </source>
</evidence>
<feature type="compositionally biased region" description="Pro residues" evidence="2">
    <location>
        <begin position="258"/>
        <end position="267"/>
    </location>
</feature>
<accession>A0A165HT63</accession>
<dbReference type="PANTHER" id="PTHR23159">
    <property type="entry name" value="CENTROSOMAL PROTEIN 2"/>
    <property type="match status" value="1"/>
</dbReference>
<evidence type="ECO:0000256" key="2">
    <source>
        <dbReference type="SAM" id="MobiDB-lite"/>
    </source>
</evidence>
<dbReference type="AlphaFoldDB" id="A0A165HT63"/>
<feature type="compositionally biased region" description="Basic and acidic residues" evidence="2">
    <location>
        <begin position="453"/>
        <end position="463"/>
    </location>
</feature>
<dbReference type="InParanoid" id="A0A165HT63"/>
<keyword evidence="4" id="KW-1185">Reference proteome</keyword>
<feature type="compositionally biased region" description="Basic and acidic residues" evidence="2">
    <location>
        <begin position="436"/>
        <end position="446"/>
    </location>
</feature>
<evidence type="ECO:0000256" key="1">
    <source>
        <dbReference type="SAM" id="Coils"/>
    </source>
</evidence>
<dbReference type="PANTHER" id="PTHR23159:SF31">
    <property type="entry name" value="CENTROSOME-ASSOCIATED PROTEIN CEP250 ISOFORM X1"/>
    <property type="match status" value="1"/>
</dbReference>
<dbReference type="Proteomes" id="UP000077266">
    <property type="component" value="Unassembled WGS sequence"/>
</dbReference>
<gene>
    <name evidence="3" type="ORF">EXIGLDRAFT_790296</name>
</gene>